<comment type="caution">
    <text evidence="1">The sequence shown here is derived from an EMBL/GenBank/DDBJ whole genome shotgun (WGS) entry which is preliminary data.</text>
</comment>
<accession>A0AAV6XFW4</accession>
<evidence type="ECO:0000313" key="2">
    <source>
        <dbReference type="Proteomes" id="UP000826271"/>
    </source>
</evidence>
<protein>
    <submittedName>
        <fullName evidence="1">Uncharacterized protein</fullName>
    </submittedName>
</protein>
<dbReference type="PANTHER" id="PTHR12111">
    <property type="entry name" value="SPLICING FACTOR YJU2"/>
    <property type="match status" value="1"/>
</dbReference>
<keyword evidence="2" id="KW-1185">Reference proteome</keyword>
<name>A0AAV6XFW4_9LAMI</name>
<dbReference type="InterPro" id="IPR007590">
    <property type="entry name" value="Saf4/Yju2"/>
</dbReference>
<gene>
    <name evidence="1" type="ORF">BUALT_Bualt05G0017700</name>
</gene>
<reference evidence="1" key="1">
    <citation type="submission" date="2019-10" db="EMBL/GenBank/DDBJ databases">
        <authorList>
            <person name="Zhang R."/>
            <person name="Pan Y."/>
            <person name="Wang J."/>
            <person name="Ma R."/>
            <person name="Yu S."/>
        </authorList>
    </citation>
    <scope>NUCLEOTIDE SEQUENCE</scope>
    <source>
        <strain evidence="1">LA-IB0</strain>
        <tissue evidence="1">Leaf</tissue>
    </source>
</reference>
<organism evidence="1 2">
    <name type="scientific">Buddleja alternifolia</name>
    <dbReference type="NCBI Taxonomy" id="168488"/>
    <lineage>
        <taxon>Eukaryota</taxon>
        <taxon>Viridiplantae</taxon>
        <taxon>Streptophyta</taxon>
        <taxon>Embryophyta</taxon>
        <taxon>Tracheophyta</taxon>
        <taxon>Spermatophyta</taxon>
        <taxon>Magnoliopsida</taxon>
        <taxon>eudicotyledons</taxon>
        <taxon>Gunneridae</taxon>
        <taxon>Pentapetalae</taxon>
        <taxon>asterids</taxon>
        <taxon>lamiids</taxon>
        <taxon>Lamiales</taxon>
        <taxon>Scrophulariaceae</taxon>
        <taxon>Buddlejeae</taxon>
        <taxon>Buddleja</taxon>
    </lineage>
</organism>
<dbReference type="AlphaFoldDB" id="A0AAV6XFW4"/>
<proteinExistence type="predicted"/>
<dbReference type="PANTHER" id="PTHR12111:SF1">
    <property type="entry name" value="SPLICING FACTOR YJU2"/>
    <property type="match status" value="1"/>
</dbReference>
<dbReference type="GO" id="GO:0071006">
    <property type="term" value="C:U2-type catalytic step 1 spliceosome"/>
    <property type="evidence" value="ECO:0007669"/>
    <property type="project" value="TreeGrafter"/>
</dbReference>
<dbReference type="GO" id="GO:0000398">
    <property type="term" value="P:mRNA splicing, via spliceosome"/>
    <property type="evidence" value="ECO:0007669"/>
    <property type="project" value="InterPro"/>
</dbReference>
<dbReference type="EMBL" id="WHWC01000005">
    <property type="protein sequence ID" value="KAG8381869.1"/>
    <property type="molecule type" value="Genomic_DNA"/>
</dbReference>
<dbReference type="Proteomes" id="UP000826271">
    <property type="component" value="Unassembled WGS sequence"/>
</dbReference>
<dbReference type="Pfam" id="PF04502">
    <property type="entry name" value="Saf4_Yju2"/>
    <property type="match status" value="1"/>
</dbReference>
<evidence type="ECO:0000313" key="1">
    <source>
        <dbReference type="EMBL" id="KAG8381869.1"/>
    </source>
</evidence>
<sequence>MATTLSSSSITQVEKPVKTTATKSKKKFIVKMVIPFNLRCGGCERRTDMGDRICGLKEEIGKDSTFDVEIYRFTFTCPCCRNTFSIISDPGRYDYVLESERVTSFDEMSDGKFDLSTIADESGLLLLMLLERDPSKRVSAKELLEEG</sequence>